<evidence type="ECO:0000313" key="2">
    <source>
        <dbReference type="EMBL" id="ALM74688.1"/>
    </source>
</evidence>
<evidence type="ECO:0000313" key="3">
    <source>
        <dbReference type="Proteomes" id="UP000066042"/>
    </source>
</evidence>
<dbReference type="GeneID" id="26136008"/>
<dbReference type="PANTHER" id="PTHR34301">
    <property type="entry name" value="DNA-BINDING PROTEIN-RELATED"/>
    <property type="match status" value="1"/>
</dbReference>
<dbReference type="RefSeq" id="WP_056933533.1">
    <property type="nucleotide sequence ID" value="NZ_CP013050.1"/>
</dbReference>
<dbReference type="Pfam" id="PF01637">
    <property type="entry name" value="ATPase_2"/>
    <property type="match status" value="1"/>
</dbReference>
<organism evidence="2 3">
    <name type="scientific">Thermococcus barophilus</name>
    <dbReference type="NCBI Taxonomy" id="55802"/>
    <lineage>
        <taxon>Archaea</taxon>
        <taxon>Methanobacteriati</taxon>
        <taxon>Methanobacteriota</taxon>
        <taxon>Thermococci</taxon>
        <taxon>Thermococcales</taxon>
        <taxon>Thermococcaceae</taxon>
        <taxon>Thermococcus</taxon>
    </lineage>
</organism>
<dbReference type="SUPFAM" id="SSF52540">
    <property type="entry name" value="P-loop containing nucleoside triphosphate hydrolases"/>
    <property type="match status" value="1"/>
</dbReference>
<dbReference type="PANTHER" id="PTHR34301:SF8">
    <property type="entry name" value="ATPASE DOMAIN-CONTAINING PROTEIN"/>
    <property type="match status" value="1"/>
</dbReference>
<accession>A0A0S1XAC8</accession>
<evidence type="ECO:0000259" key="1">
    <source>
        <dbReference type="Pfam" id="PF01637"/>
    </source>
</evidence>
<sequence>MEPPFIYGRKVGKEHFANRDEELEKLKIAIMSGQNVIIYSPRRYGKSSLVSIALEELGDRIYPIEVDCSGVLTKKELAEKISSAAIASWRGRIEEFLKKIFKVVRPKLLIGDHIEVEFLFGEEDTAFEEALQLPERLSQLTGKRVVVVFDEFQEVSNLGRDVLPKMRSEFQKHKGVTYVFVGSKMGMMRYIFQSPRSPFYNFGMHLILKRIPKEKFRQFIAEKFRRSGLIVDDKLIDSVLEITKGHPHYTQMLCYRLWLNAMLAGNRKLSEKDLEKAVSEVLNETSELFEEIWDSLTLNQRRIVVAIARGEKDFYSKDFLTRYGFERASTVQAGIKSLLEKELIVKEGGKYLIENPLFELWIIRTVGGH</sequence>
<dbReference type="Proteomes" id="UP000066042">
    <property type="component" value="Chromosome"/>
</dbReference>
<dbReference type="PATRIC" id="fig|55802.8.peg.725"/>
<name>A0A0S1XAC8_THEBA</name>
<proteinExistence type="predicted"/>
<dbReference type="Gene3D" id="3.40.50.300">
    <property type="entry name" value="P-loop containing nucleotide triphosphate hydrolases"/>
    <property type="match status" value="1"/>
</dbReference>
<feature type="domain" description="ATPase" evidence="1">
    <location>
        <begin position="16"/>
        <end position="250"/>
    </location>
</feature>
<dbReference type="STRING" id="55802.TBCH5v1_0730"/>
<reference evidence="2 3" key="1">
    <citation type="journal article" date="2016" name="Genome Announc.">
        <title>Complete genome sequence of the hyperthermophilic and piezophilic archaeon Thermococcus barophilus Ch5, capable of growth at the expense of hydrogenogenesis from carbon monoxide and formate.</title>
        <authorList>
            <person name="Oger P."/>
            <person name="Sokolova T.G."/>
            <person name="Kozhevnikova D.A."/>
            <person name="Taranov E.A."/>
            <person name="Vannier P."/>
            <person name="Lee H.S."/>
            <person name="Kwon K.K."/>
            <person name="Kang S.G."/>
            <person name="Lee J.H."/>
            <person name="Bonch-Osmolovskaya E.A."/>
            <person name="Lebedinsky A.V."/>
        </authorList>
    </citation>
    <scope>NUCLEOTIDE SEQUENCE [LARGE SCALE GENOMIC DNA]</scope>
    <source>
        <strain evidence="3">Ch5</strain>
    </source>
</reference>
<dbReference type="InterPro" id="IPR011579">
    <property type="entry name" value="ATPase_dom"/>
</dbReference>
<dbReference type="InterPro" id="IPR027417">
    <property type="entry name" value="P-loop_NTPase"/>
</dbReference>
<dbReference type="EMBL" id="CP013050">
    <property type="protein sequence ID" value="ALM74688.1"/>
    <property type="molecule type" value="Genomic_DNA"/>
</dbReference>
<protein>
    <submittedName>
        <fullName evidence="2">ATPase</fullName>
    </submittedName>
</protein>
<dbReference type="AlphaFoldDB" id="A0A0S1XAC8"/>
<gene>
    <name evidence="2" type="ORF">TBCH5v1_0730</name>
</gene>
<dbReference type="GO" id="GO:0005524">
    <property type="term" value="F:ATP binding"/>
    <property type="evidence" value="ECO:0007669"/>
    <property type="project" value="InterPro"/>
</dbReference>